<name>A0A5B0EP54_9MICC</name>
<dbReference type="InterPro" id="IPR041657">
    <property type="entry name" value="HTH_17"/>
</dbReference>
<dbReference type="Pfam" id="PF12728">
    <property type="entry name" value="HTH_17"/>
    <property type="match status" value="1"/>
</dbReference>
<evidence type="ECO:0000313" key="2">
    <source>
        <dbReference type="EMBL" id="KAA0979925.1"/>
    </source>
</evidence>
<dbReference type="OrthoDB" id="4426778at2"/>
<evidence type="ECO:0000313" key="3">
    <source>
        <dbReference type="Proteomes" id="UP000323856"/>
    </source>
</evidence>
<dbReference type="AlphaFoldDB" id="A0A5B0EP54"/>
<dbReference type="EMBL" id="VOBL01000001">
    <property type="protein sequence ID" value="KAA0979925.1"/>
    <property type="molecule type" value="Genomic_DNA"/>
</dbReference>
<protein>
    <submittedName>
        <fullName evidence="2">Helix-turn-helix domain-containing protein</fullName>
    </submittedName>
</protein>
<sequence>MGRHPRSTKGGGMSKVMGVNAAAEELDMHPETVRELLRRGDLAGSKMPGLRGAWKIRPEAIDRFLKKHAYAA</sequence>
<proteinExistence type="predicted"/>
<accession>A0A5B0EP54</accession>
<feature type="domain" description="Helix-turn-helix" evidence="1">
    <location>
        <begin position="17"/>
        <end position="68"/>
    </location>
</feature>
<evidence type="ECO:0000259" key="1">
    <source>
        <dbReference type="Pfam" id="PF12728"/>
    </source>
</evidence>
<reference evidence="2 3" key="1">
    <citation type="submission" date="2019-07" db="EMBL/GenBank/DDBJ databases">
        <title>Analysis of the biochemical properties, biological activity and biotechnological potential of siderophores and biosurfactants produced by Antarctic psychrotolerant bacteria.</title>
        <authorList>
            <person name="Styczynski M."/>
            <person name="Krucon T."/>
            <person name="Decewicz P."/>
            <person name="Dziewit L."/>
        </authorList>
    </citation>
    <scope>NUCLEOTIDE SEQUENCE [LARGE SCALE GENOMIC DNA]</scope>
    <source>
        <strain evidence="2 3">ANT_H27</strain>
    </source>
</reference>
<dbReference type="Proteomes" id="UP000323856">
    <property type="component" value="Unassembled WGS sequence"/>
</dbReference>
<organism evidence="2 3">
    <name type="scientific">Paeniglutamicibacter gangotriensis</name>
    <dbReference type="NCBI Taxonomy" id="254787"/>
    <lineage>
        <taxon>Bacteria</taxon>
        <taxon>Bacillati</taxon>
        <taxon>Actinomycetota</taxon>
        <taxon>Actinomycetes</taxon>
        <taxon>Micrococcales</taxon>
        <taxon>Micrococcaceae</taxon>
        <taxon>Paeniglutamicibacter</taxon>
    </lineage>
</organism>
<gene>
    <name evidence="2" type="ORF">FQ154_01830</name>
</gene>
<comment type="caution">
    <text evidence="2">The sequence shown here is derived from an EMBL/GenBank/DDBJ whole genome shotgun (WGS) entry which is preliminary data.</text>
</comment>